<accession>E4WTG3</accession>
<evidence type="ECO:0000313" key="1">
    <source>
        <dbReference type="EMBL" id="CBY06962.1"/>
    </source>
</evidence>
<evidence type="ECO:0000313" key="2">
    <source>
        <dbReference type="Proteomes" id="UP000001307"/>
    </source>
</evidence>
<dbReference type="AlphaFoldDB" id="E4WTG3"/>
<dbReference type="EMBL" id="FN653016">
    <property type="protein sequence ID" value="CBY06962.1"/>
    <property type="molecule type" value="Genomic_DNA"/>
</dbReference>
<keyword evidence="2" id="KW-1185">Reference proteome</keyword>
<gene>
    <name evidence="1" type="ORF">GSOID_T00006038001</name>
</gene>
<reference evidence="1" key="1">
    <citation type="journal article" date="2010" name="Science">
        <title>Plasticity of animal genome architecture unmasked by rapid evolution of a pelagic tunicate.</title>
        <authorList>
            <person name="Denoeud F."/>
            <person name="Henriet S."/>
            <person name="Mungpakdee S."/>
            <person name="Aury J.M."/>
            <person name="Da Silva C."/>
            <person name="Brinkmann H."/>
            <person name="Mikhaleva J."/>
            <person name="Olsen L.C."/>
            <person name="Jubin C."/>
            <person name="Canestro C."/>
            <person name="Bouquet J.M."/>
            <person name="Danks G."/>
            <person name="Poulain J."/>
            <person name="Campsteijn C."/>
            <person name="Adamski M."/>
            <person name="Cross I."/>
            <person name="Yadetie F."/>
            <person name="Muffato M."/>
            <person name="Louis A."/>
            <person name="Butcher S."/>
            <person name="Tsagkogeorga G."/>
            <person name="Konrad A."/>
            <person name="Singh S."/>
            <person name="Jensen M.F."/>
            <person name="Cong E.H."/>
            <person name="Eikeseth-Otteraa H."/>
            <person name="Noel B."/>
            <person name="Anthouard V."/>
            <person name="Porcel B.M."/>
            <person name="Kachouri-Lafond R."/>
            <person name="Nishino A."/>
            <person name="Ugolini M."/>
            <person name="Chourrout P."/>
            <person name="Nishida H."/>
            <person name="Aasland R."/>
            <person name="Huzurbazar S."/>
            <person name="Westhof E."/>
            <person name="Delsuc F."/>
            <person name="Lehrach H."/>
            <person name="Reinhardt R."/>
            <person name="Weissenbach J."/>
            <person name="Roy S.W."/>
            <person name="Artiguenave F."/>
            <person name="Postlethwait J.H."/>
            <person name="Manak J.R."/>
            <person name="Thompson E.M."/>
            <person name="Jaillon O."/>
            <person name="Du Pasquier L."/>
            <person name="Boudinot P."/>
            <person name="Liberles D.A."/>
            <person name="Volff J.N."/>
            <person name="Philippe H."/>
            <person name="Lenhard B."/>
            <person name="Roest Crollius H."/>
            <person name="Wincker P."/>
            <person name="Chourrout D."/>
        </authorList>
    </citation>
    <scope>NUCLEOTIDE SEQUENCE [LARGE SCALE GENOMIC DNA]</scope>
</reference>
<name>E4WTG3_OIKDI</name>
<dbReference type="InParanoid" id="E4WTG3"/>
<organism evidence="1">
    <name type="scientific">Oikopleura dioica</name>
    <name type="common">Tunicate</name>
    <dbReference type="NCBI Taxonomy" id="34765"/>
    <lineage>
        <taxon>Eukaryota</taxon>
        <taxon>Metazoa</taxon>
        <taxon>Chordata</taxon>
        <taxon>Tunicata</taxon>
        <taxon>Appendicularia</taxon>
        <taxon>Copelata</taxon>
        <taxon>Oikopleuridae</taxon>
        <taxon>Oikopleura</taxon>
    </lineage>
</organism>
<proteinExistence type="predicted"/>
<sequence>MKILSFFGLFVKLNGEKKNNSEYIDILNQVRQNYDSTIDPVLEILPEIAPDKFSRAIRIQRIVIRYIDSLKILPEKRKCVTALTPENIEELQIQVTKMKNVGELFQPLYSIASWSMSSSCKNHKNWTRRFDRMKKLTRDVKMAAKNK</sequence>
<protein>
    <submittedName>
        <fullName evidence="1">Uncharacterized protein</fullName>
    </submittedName>
</protein>
<dbReference type="OrthoDB" id="10352911at2759"/>
<dbReference type="Proteomes" id="UP000001307">
    <property type="component" value="Unassembled WGS sequence"/>
</dbReference>